<feature type="region of interest" description="Disordered" evidence="8">
    <location>
        <begin position="177"/>
        <end position="255"/>
    </location>
</feature>
<feature type="compositionally biased region" description="Polar residues" evidence="8">
    <location>
        <begin position="107"/>
        <end position="117"/>
    </location>
</feature>
<dbReference type="PANTHER" id="PTHR13454:SF11">
    <property type="entry name" value="PROTEIN MCM10 HOMOLOG"/>
    <property type="match status" value="1"/>
</dbReference>
<dbReference type="Gene3D" id="2.40.50.140">
    <property type="entry name" value="Nucleic acid-binding proteins"/>
    <property type="match status" value="1"/>
</dbReference>
<feature type="domain" description="MCM10 OB-fold" evidence="10">
    <location>
        <begin position="444"/>
        <end position="501"/>
    </location>
</feature>
<evidence type="ECO:0000256" key="3">
    <source>
        <dbReference type="ARBA" id="ARBA00022705"/>
    </source>
</evidence>
<proteinExistence type="inferred from homology"/>
<evidence type="ECO:0000256" key="4">
    <source>
        <dbReference type="ARBA" id="ARBA00022723"/>
    </source>
</evidence>
<evidence type="ECO:0000313" key="12">
    <source>
        <dbReference type="Proteomes" id="UP000664169"/>
    </source>
</evidence>
<evidence type="ECO:0000259" key="10">
    <source>
        <dbReference type="Pfam" id="PF22379"/>
    </source>
</evidence>
<feature type="compositionally biased region" description="Basic and acidic residues" evidence="8">
    <location>
        <begin position="231"/>
        <end position="245"/>
    </location>
</feature>
<dbReference type="InterPro" id="IPR012340">
    <property type="entry name" value="NA-bd_OB-fold"/>
</dbReference>
<protein>
    <recommendedName>
        <fullName evidence="13">Zinc finger Mcm10/DnaG-type domain-containing protein</fullName>
    </recommendedName>
</protein>
<evidence type="ECO:0000259" key="9">
    <source>
        <dbReference type="Pfam" id="PF09329"/>
    </source>
</evidence>
<dbReference type="InterPro" id="IPR055065">
    <property type="entry name" value="OB_MCM10"/>
</dbReference>
<dbReference type="GO" id="GO:0043596">
    <property type="term" value="C:nuclear replication fork"/>
    <property type="evidence" value="ECO:0007669"/>
    <property type="project" value="TreeGrafter"/>
</dbReference>
<dbReference type="InterPro" id="IPR015408">
    <property type="entry name" value="Znf_Mcm10/DnaG"/>
</dbReference>
<feature type="compositionally biased region" description="Acidic residues" evidence="8">
    <location>
        <begin position="60"/>
        <end position="69"/>
    </location>
</feature>
<dbReference type="OrthoDB" id="273123at2759"/>
<gene>
    <name evidence="11" type="ORF">GOMPHAMPRED_003046</name>
</gene>
<name>A0A8H3I2T7_9LECA</name>
<dbReference type="PANTHER" id="PTHR13454">
    <property type="entry name" value="PROTEIN MCM10 HOMOLOG"/>
    <property type="match status" value="1"/>
</dbReference>
<accession>A0A8H3I2T7</accession>
<sequence length="770" mass="85295">MATTEPGQWPPRSPYEAILASPSGRKRLQQRQQRLSLSPSPDSRGAANPNHLKVLRQGSDEEVDDEDEETLQLKLQALEAKLKLKRLQNKKARNQGNGNGIEEKSQAESLARTSSMLSARRNESFPKAKLHQSKSVGDIQVLLSPERRPIRQQEQRSPGRILLGIDKGISARDVSLQRAPSLRNGSIKAKHPGAEMQPANTRTRSISGGHPSQKDQITAPMSFNERMAQAKNREHSERSHKERLSHLRSKQSTRFDVRSEEIAAFKKAAESRAVDPQQNMQDDRAFSREEVLRTAARPAGGLIERNDYNTSNETYRTLSALSQTRSVSEFQKDSEGKASTLSDLSSTTSDSTLFEGFSRTNLSSRVLPHSFISRTLEDKTAVTLPMLLKCVKAPDFQLPPELEEKDVVVFATIASKSEPRAHKQIRPPSKSEVMTTAADAAAESKANENGNYMVFTLTDLRWTVELFVFRTAFTRWHKLQPGTLIAILNPTIMPPPKGRTDTGRWSFALDSSDDTVLEIGTAKDLGWCKAKTKDGKDCSDWIDNRKTEFCEFHVNRSVENLRRGRMEVQGMSAPFGPGGRAGGSSGYLNSMRGGRSQRSGKEGGRQFDRTSQSAFFMVPKNASAANLLDAEDLASWNDGSEEQQRKLFAAQERERDIAQKLGKAGNGAGAEYLRARNGETITKTGVQDSSSTLDIKTMGLRSNHATKVTLSPLKRKPSIRAISNGSLEAGTQRKKTRFITEKGIKEAGRDSLGAEELTNLLHDDDELDIV</sequence>
<dbReference type="GO" id="GO:0006270">
    <property type="term" value="P:DNA replication initiation"/>
    <property type="evidence" value="ECO:0007669"/>
    <property type="project" value="InterPro"/>
</dbReference>
<evidence type="ECO:0000256" key="7">
    <source>
        <dbReference type="ARBA" id="ARBA00023242"/>
    </source>
</evidence>
<keyword evidence="5" id="KW-0863">Zinc-finger</keyword>
<keyword evidence="3" id="KW-0235">DNA replication</keyword>
<keyword evidence="6" id="KW-0862">Zinc</keyword>
<organism evidence="11 12">
    <name type="scientific">Gomphillus americanus</name>
    <dbReference type="NCBI Taxonomy" id="1940652"/>
    <lineage>
        <taxon>Eukaryota</taxon>
        <taxon>Fungi</taxon>
        <taxon>Dikarya</taxon>
        <taxon>Ascomycota</taxon>
        <taxon>Pezizomycotina</taxon>
        <taxon>Lecanoromycetes</taxon>
        <taxon>OSLEUM clade</taxon>
        <taxon>Ostropomycetidae</taxon>
        <taxon>Ostropales</taxon>
        <taxon>Graphidaceae</taxon>
        <taxon>Gomphilloideae</taxon>
        <taxon>Gomphillus</taxon>
    </lineage>
</organism>
<feature type="region of interest" description="Disordered" evidence="8">
    <location>
        <begin position="326"/>
        <end position="350"/>
    </location>
</feature>
<evidence type="ECO:0000256" key="8">
    <source>
        <dbReference type="SAM" id="MobiDB-lite"/>
    </source>
</evidence>
<comment type="subcellular location">
    <subcellularLocation>
        <location evidence="1">Nucleus</location>
    </subcellularLocation>
</comment>
<dbReference type="AlphaFoldDB" id="A0A8H3I2T7"/>
<evidence type="ECO:0000256" key="1">
    <source>
        <dbReference type="ARBA" id="ARBA00004123"/>
    </source>
</evidence>
<dbReference type="GO" id="GO:0003688">
    <property type="term" value="F:DNA replication origin binding"/>
    <property type="evidence" value="ECO:0007669"/>
    <property type="project" value="TreeGrafter"/>
</dbReference>
<keyword evidence="12" id="KW-1185">Reference proteome</keyword>
<dbReference type="Pfam" id="PF22379">
    <property type="entry name" value="OB_MCM10"/>
    <property type="match status" value="1"/>
</dbReference>
<feature type="region of interest" description="Disordered" evidence="8">
    <location>
        <begin position="1"/>
        <end position="69"/>
    </location>
</feature>
<evidence type="ECO:0000256" key="2">
    <source>
        <dbReference type="ARBA" id="ARBA00009679"/>
    </source>
</evidence>
<feature type="region of interest" description="Disordered" evidence="8">
    <location>
        <begin position="85"/>
        <end position="159"/>
    </location>
</feature>
<comment type="similarity">
    <text evidence="2">Belongs to the MCM10 family.</text>
</comment>
<feature type="compositionally biased region" description="Basic and acidic residues" evidence="8">
    <location>
        <begin position="145"/>
        <end position="154"/>
    </location>
</feature>
<dbReference type="InterPro" id="IPR040184">
    <property type="entry name" value="Mcm10"/>
</dbReference>
<comment type="caution">
    <text evidence="11">The sequence shown here is derived from an EMBL/GenBank/DDBJ whole genome shotgun (WGS) entry which is preliminary data.</text>
</comment>
<dbReference type="GO" id="GO:0008270">
    <property type="term" value="F:zinc ion binding"/>
    <property type="evidence" value="ECO:0007669"/>
    <property type="project" value="UniProtKB-KW"/>
</dbReference>
<feature type="domain" description="Zinc finger Mcm10/DnaG-type" evidence="9">
    <location>
        <begin position="520"/>
        <end position="565"/>
    </location>
</feature>
<evidence type="ECO:0000256" key="6">
    <source>
        <dbReference type="ARBA" id="ARBA00022833"/>
    </source>
</evidence>
<keyword evidence="4" id="KW-0479">Metal-binding</keyword>
<dbReference type="Pfam" id="PF09329">
    <property type="entry name" value="zf-primase"/>
    <property type="match status" value="1"/>
</dbReference>
<feature type="compositionally biased region" description="Low complexity" evidence="8">
    <location>
        <begin position="30"/>
        <end position="41"/>
    </location>
</feature>
<evidence type="ECO:0008006" key="13">
    <source>
        <dbReference type="Google" id="ProtNLM"/>
    </source>
</evidence>
<dbReference type="GO" id="GO:0003697">
    <property type="term" value="F:single-stranded DNA binding"/>
    <property type="evidence" value="ECO:0007669"/>
    <property type="project" value="InterPro"/>
</dbReference>
<reference evidence="11" key="1">
    <citation type="submission" date="2021-03" db="EMBL/GenBank/DDBJ databases">
        <authorList>
            <person name="Tagirdzhanova G."/>
        </authorList>
    </citation>
    <scope>NUCLEOTIDE SEQUENCE</scope>
</reference>
<evidence type="ECO:0000256" key="5">
    <source>
        <dbReference type="ARBA" id="ARBA00022771"/>
    </source>
</evidence>
<evidence type="ECO:0000313" key="11">
    <source>
        <dbReference type="EMBL" id="CAF9905125.1"/>
    </source>
</evidence>
<dbReference type="Proteomes" id="UP000664169">
    <property type="component" value="Unassembled WGS sequence"/>
</dbReference>
<dbReference type="EMBL" id="CAJPDQ010000002">
    <property type="protein sequence ID" value="CAF9905125.1"/>
    <property type="molecule type" value="Genomic_DNA"/>
</dbReference>
<feature type="compositionally biased region" description="Low complexity" evidence="8">
    <location>
        <begin position="339"/>
        <end position="350"/>
    </location>
</feature>
<keyword evidence="7" id="KW-0539">Nucleus</keyword>